<gene>
    <name evidence="4" type="ORF">SAMN05216454_10680</name>
</gene>
<organism evidence="4 5">
    <name type="scientific">Peptostreptococcus russellii</name>
    <dbReference type="NCBI Taxonomy" id="215200"/>
    <lineage>
        <taxon>Bacteria</taxon>
        <taxon>Bacillati</taxon>
        <taxon>Bacillota</taxon>
        <taxon>Clostridia</taxon>
        <taxon>Peptostreptococcales</taxon>
        <taxon>Peptostreptococcaceae</taxon>
        <taxon>Peptostreptococcus</taxon>
    </lineage>
</organism>
<dbReference type="InterPro" id="IPR024654">
    <property type="entry name" value="Calcineurin-like_PHP_lpxH"/>
</dbReference>
<dbReference type="Pfam" id="PF12850">
    <property type="entry name" value="Metallophos_2"/>
    <property type="match status" value="1"/>
</dbReference>
<dbReference type="GO" id="GO:0016787">
    <property type="term" value="F:hydrolase activity"/>
    <property type="evidence" value="ECO:0007669"/>
    <property type="project" value="UniProtKB-UniRule"/>
</dbReference>
<dbReference type="EMBL" id="FODF01000006">
    <property type="protein sequence ID" value="SEN59534.1"/>
    <property type="molecule type" value="Genomic_DNA"/>
</dbReference>
<evidence type="ECO:0000313" key="4">
    <source>
        <dbReference type="EMBL" id="SEN59534.1"/>
    </source>
</evidence>
<dbReference type="NCBIfam" id="TIGR00040">
    <property type="entry name" value="yfcE"/>
    <property type="match status" value="1"/>
</dbReference>
<dbReference type="AlphaFoldDB" id="A0A1H8HTU3"/>
<reference evidence="4 5" key="1">
    <citation type="submission" date="2016-10" db="EMBL/GenBank/DDBJ databases">
        <authorList>
            <person name="de Groot N.N."/>
        </authorList>
    </citation>
    <scope>NUCLEOTIDE SEQUENCE [LARGE SCALE GENOMIC DNA]</scope>
    <source>
        <strain evidence="4 5">Calf135</strain>
    </source>
</reference>
<dbReference type="STRING" id="215200.SAMN05216454_10680"/>
<evidence type="ECO:0000256" key="1">
    <source>
        <dbReference type="ARBA" id="ARBA00008950"/>
    </source>
</evidence>
<name>A0A1H8HTU3_9FIRM</name>
<keyword evidence="5" id="KW-1185">Reference proteome</keyword>
<sequence length="158" mass="18020">MKIAVISDSHRVKRYMDSAIKIIKEEKIELILHAGDNFRDSIYFKEKTGIPVIAVAGNCDFDNVETELDLECEGITIFLTHGHHYGVKYGLETIAEEAKERGAKITIFGHTHIKENQIIDGVEVINPGSLSMPRDGRDRSFIIMDIENGNYNYEYRFI</sequence>
<dbReference type="InterPro" id="IPR000979">
    <property type="entry name" value="Phosphodiesterase_MJ0936/Vps29"/>
</dbReference>
<evidence type="ECO:0000256" key="2">
    <source>
        <dbReference type="RuleBase" id="RU362039"/>
    </source>
</evidence>
<protein>
    <recommendedName>
        <fullName evidence="2">Phosphoesterase</fullName>
        <ecNumber evidence="2">3.1.4.-</ecNumber>
    </recommendedName>
</protein>
<dbReference type="RefSeq" id="WP_091975392.1">
    <property type="nucleotide sequence ID" value="NZ_FODF01000006.1"/>
</dbReference>
<dbReference type="Proteomes" id="UP000199512">
    <property type="component" value="Unassembled WGS sequence"/>
</dbReference>
<dbReference type="Gene3D" id="3.60.21.10">
    <property type="match status" value="1"/>
</dbReference>
<dbReference type="GO" id="GO:0046872">
    <property type="term" value="F:metal ion binding"/>
    <property type="evidence" value="ECO:0007669"/>
    <property type="project" value="UniProtKB-KW"/>
</dbReference>
<comment type="similarity">
    <text evidence="1 2">Belongs to the metallophosphoesterase superfamily. YfcE family.</text>
</comment>
<dbReference type="EC" id="3.1.4.-" evidence="2"/>
<evidence type="ECO:0000259" key="3">
    <source>
        <dbReference type="Pfam" id="PF12850"/>
    </source>
</evidence>
<proteinExistence type="inferred from homology"/>
<comment type="cofactor">
    <cofactor evidence="2">
        <name>a divalent metal cation</name>
        <dbReference type="ChEBI" id="CHEBI:60240"/>
    </cofactor>
</comment>
<dbReference type="InterPro" id="IPR029052">
    <property type="entry name" value="Metallo-depent_PP-like"/>
</dbReference>
<dbReference type="OrthoDB" id="9800565at2"/>
<dbReference type="PANTHER" id="PTHR11124">
    <property type="entry name" value="VACUOLAR SORTING PROTEIN VPS29"/>
    <property type="match status" value="1"/>
</dbReference>
<feature type="domain" description="Calcineurin-like phosphoesterase" evidence="3">
    <location>
        <begin position="1"/>
        <end position="148"/>
    </location>
</feature>
<accession>A0A1H8HTU3</accession>
<dbReference type="SUPFAM" id="SSF56300">
    <property type="entry name" value="Metallo-dependent phosphatases"/>
    <property type="match status" value="1"/>
</dbReference>
<keyword evidence="2" id="KW-0479">Metal-binding</keyword>
<evidence type="ECO:0000313" key="5">
    <source>
        <dbReference type="Proteomes" id="UP000199512"/>
    </source>
</evidence>